<dbReference type="GO" id="GO:0032259">
    <property type="term" value="P:methylation"/>
    <property type="evidence" value="ECO:0007669"/>
    <property type="project" value="UniProtKB-KW"/>
</dbReference>
<dbReference type="Pfam" id="PF08241">
    <property type="entry name" value="Methyltransf_11"/>
    <property type="match status" value="1"/>
</dbReference>
<dbReference type="InterPro" id="IPR030384">
    <property type="entry name" value="MeTrfase_SMT"/>
</dbReference>
<comment type="function">
    <text evidence="6">Catalyzes the transfer of methyl groups from S-adenosyl-methionine to the C-24 of sterols.</text>
</comment>
<keyword evidence="6" id="KW-0444">Lipid biosynthesis</keyword>
<evidence type="ECO:0000313" key="9">
    <source>
        <dbReference type="EMBL" id="KAF2176945.1"/>
    </source>
</evidence>
<dbReference type="InterPro" id="IPR013216">
    <property type="entry name" value="Methyltransf_11"/>
</dbReference>
<evidence type="ECO:0000256" key="3">
    <source>
        <dbReference type="ARBA" id="ARBA00022691"/>
    </source>
</evidence>
<dbReference type="EC" id="2.1.1.-" evidence="6"/>
<evidence type="ECO:0000313" key="10">
    <source>
        <dbReference type="Proteomes" id="UP000800200"/>
    </source>
</evidence>
<gene>
    <name evidence="9" type="ORF">K469DRAFT_742752</name>
</gene>
<evidence type="ECO:0000259" key="8">
    <source>
        <dbReference type="PROSITE" id="PS51685"/>
    </source>
</evidence>
<proteinExistence type="inferred from homology"/>
<dbReference type="InterPro" id="IPR013705">
    <property type="entry name" value="Sterol_MeTrfase_C"/>
</dbReference>
<feature type="region of interest" description="Disordered" evidence="7">
    <location>
        <begin position="1"/>
        <end position="25"/>
    </location>
</feature>
<keyword evidence="6" id="KW-0752">Steroid biosynthesis</keyword>
<dbReference type="PANTHER" id="PTHR44068">
    <property type="entry name" value="ZGC:194242"/>
    <property type="match status" value="1"/>
</dbReference>
<keyword evidence="6" id="KW-1207">Sterol metabolism</keyword>
<dbReference type="Gene3D" id="3.40.50.150">
    <property type="entry name" value="Vaccinia Virus protein VP39"/>
    <property type="match status" value="1"/>
</dbReference>
<dbReference type="InterPro" id="IPR029063">
    <property type="entry name" value="SAM-dependent_MTases_sf"/>
</dbReference>
<dbReference type="SUPFAM" id="SSF53335">
    <property type="entry name" value="S-adenosyl-L-methionine-dependent methyltransferases"/>
    <property type="match status" value="1"/>
</dbReference>
<keyword evidence="3 5" id="KW-0949">S-adenosyl-L-methionine</keyword>
<keyword evidence="1 5" id="KW-0489">Methyltransferase</keyword>
<dbReference type="OrthoDB" id="540004at2759"/>
<dbReference type="PANTHER" id="PTHR44068:SF1">
    <property type="entry name" value="HYPOTHETICAL LOC100005854"/>
    <property type="match status" value="1"/>
</dbReference>
<evidence type="ECO:0000256" key="7">
    <source>
        <dbReference type="SAM" id="MobiDB-lite"/>
    </source>
</evidence>
<dbReference type="GO" id="GO:0003838">
    <property type="term" value="F:sterol 24-C-methyltransferase activity"/>
    <property type="evidence" value="ECO:0007669"/>
    <property type="project" value="TreeGrafter"/>
</dbReference>
<dbReference type="AlphaFoldDB" id="A0A6A6DCS5"/>
<dbReference type="InterPro" id="IPR050447">
    <property type="entry name" value="Erg6_SMT_methyltransf"/>
</dbReference>
<evidence type="ECO:0000256" key="6">
    <source>
        <dbReference type="RuleBase" id="RU362025"/>
    </source>
</evidence>
<dbReference type="Pfam" id="PF08498">
    <property type="entry name" value="Sterol_MT_C"/>
    <property type="match status" value="1"/>
</dbReference>
<dbReference type="GO" id="GO:0005783">
    <property type="term" value="C:endoplasmic reticulum"/>
    <property type="evidence" value="ECO:0007669"/>
    <property type="project" value="TreeGrafter"/>
</dbReference>
<evidence type="ECO:0000256" key="1">
    <source>
        <dbReference type="ARBA" id="ARBA00022603"/>
    </source>
</evidence>
<dbReference type="EMBL" id="ML994698">
    <property type="protein sequence ID" value="KAF2176945.1"/>
    <property type="molecule type" value="Genomic_DNA"/>
</dbReference>
<reference evidence="9" key="1">
    <citation type="journal article" date="2020" name="Stud. Mycol.">
        <title>101 Dothideomycetes genomes: a test case for predicting lifestyles and emergence of pathogens.</title>
        <authorList>
            <person name="Haridas S."/>
            <person name="Albert R."/>
            <person name="Binder M."/>
            <person name="Bloem J."/>
            <person name="Labutti K."/>
            <person name="Salamov A."/>
            <person name="Andreopoulos B."/>
            <person name="Baker S."/>
            <person name="Barry K."/>
            <person name="Bills G."/>
            <person name="Bluhm B."/>
            <person name="Cannon C."/>
            <person name="Castanera R."/>
            <person name="Culley D."/>
            <person name="Daum C."/>
            <person name="Ezra D."/>
            <person name="Gonzalez J."/>
            <person name="Henrissat B."/>
            <person name="Kuo A."/>
            <person name="Liang C."/>
            <person name="Lipzen A."/>
            <person name="Lutzoni F."/>
            <person name="Magnuson J."/>
            <person name="Mondo S."/>
            <person name="Nolan M."/>
            <person name="Ohm R."/>
            <person name="Pangilinan J."/>
            <person name="Park H.-J."/>
            <person name="Ramirez L."/>
            <person name="Alfaro M."/>
            <person name="Sun H."/>
            <person name="Tritt A."/>
            <person name="Yoshinaga Y."/>
            <person name="Zwiers L.-H."/>
            <person name="Turgeon B."/>
            <person name="Goodwin S."/>
            <person name="Spatafora J."/>
            <person name="Crous P."/>
            <person name="Grigoriev I."/>
        </authorList>
    </citation>
    <scope>NUCLEOTIDE SEQUENCE</scope>
    <source>
        <strain evidence="9">CBS 207.26</strain>
    </source>
</reference>
<keyword evidence="6" id="KW-0753">Steroid metabolism</keyword>
<dbReference type="PROSITE" id="PS51685">
    <property type="entry name" value="SAM_MT_ERG6_SMT"/>
    <property type="match status" value="1"/>
</dbReference>
<comment type="pathway">
    <text evidence="6">Steroid metabolism.</text>
</comment>
<accession>A0A6A6DCS5</accession>
<sequence length="322" mass="36165">MLEKEDHKQDAAFNQAMHGKDSSGAQKLAVDEYSKYWDNKTAAKETEDIRAQRRTEYATLTRHYHNLSTDPYEYGWVQSFHFCRFSVGESFRRAIARHEHFLAHVTDIRENAVVLDVGCGVGGPAKEIAKFSGARVVGLNNNNYQIDRATLHWNGKAQMPLTEDSFDAVYAIEATVHAPALHSVYSEIFRVLKHKRYSQIRLHVEEGNGVSSMEKMSVNPQFNGDGSFEMLHHEDLAERPSSIHIWDFPTIFRITGLCRTIVHRFVGAMEALSLAPKGSQKAGDSMARGGDALVAGGREKLFTPICLIVRKKPSKTAEDLES</sequence>
<dbReference type="Proteomes" id="UP000800200">
    <property type="component" value="Unassembled WGS sequence"/>
</dbReference>
<evidence type="ECO:0000256" key="4">
    <source>
        <dbReference type="ARBA" id="ARBA00038188"/>
    </source>
</evidence>
<dbReference type="CDD" id="cd02440">
    <property type="entry name" value="AdoMet_MTases"/>
    <property type="match status" value="1"/>
</dbReference>
<dbReference type="GO" id="GO:0006696">
    <property type="term" value="P:ergosterol biosynthetic process"/>
    <property type="evidence" value="ECO:0007669"/>
    <property type="project" value="TreeGrafter"/>
</dbReference>
<comment type="similarity">
    <text evidence="4 5 6">Belongs to the class I-like SAM-binding methyltransferase superfamily. Erg6/SMT family.</text>
</comment>
<keyword evidence="10" id="KW-1185">Reference proteome</keyword>
<feature type="domain" description="SAM-dependent methyltransferase Erg6/SMT-type" evidence="8">
    <location>
        <begin position="64"/>
        <end position="313"/>
    </location>
</feature>
<keyword evidence="6" id="KW-0443">Lipid metabolism</keyword>
<evidence type="ECO:0000256" key="2">
    <source>
        <dbReference type="ARBA" id="ARBA00022679"/>
    </source>
</evidence>
<protein>
    <recommendedName>
        <fullName evidence="6">Sterol 24-C-methyltransferase</fullName>
        <ecNumber evidence="6">2.1.1.-</ecNumber>
    </recommendedName>
    <alternativeName>
        <fullName evidence="6">Delta(24)-sterol C-methyltransferase</fullName>
    </alternativeName>
</protein>
<keyword evidence="6" id="KW-0756">Sterol biosynthesis</keyword>
<name>A0A6A6DCS5_9PEZI</name>
<feature type="compositionally biased region" description="Basic and acidic residues" evidence="7">
    <location>
        <begin position="1"/>
        <end position="10"/>
    </location>
</feature>
<evidence type="ECO:0000256" key="5">
    <source>
        <dbReference type="PROSITE-ProRule" id="PRU01022"/>
    </source>
</evidence>
<keyword evidence="2 5" id="KW-0808">Transferase</keyword>
<organism evidence="9 10">
    <name type="scientific">Zopfia rhizophila CBS 207.26</name>
    <dbReference type="NCBI Taxonomy" id="1314779"/>
    <lineage>
        <taxon>Eukaryota</taxon>
        <taxon>Fungi</taxon>
        <taxon>Dikarya</taxon>
        <taxon>Ascomycota</taxon>
        <taxon>Pezizomycotina</taxon>
        <taxon>Dothideomycetes</taxon>
        <taxon>Dothideomycetes incertae sedis</taxon>
        <taxon>Zopfiaceae</taxon>
        <taxon>Zopfia</taxon>
    </lineage>
</organism>